<proteinExistence type="predicted"/>
<sequence length="82" mass="9316">MKVRKNISLEESIYLKGKEKADKMFGGNFSVYLTNLIARDCSDIEVKNELAVTVESVESKEKNTESKLGEEERNSIDNILNM</sequence>
<gene>
    <name evidence="2" type="ORF">CLTHE_11920</name>
</gene>
<accession>A0A1V4SW78</accession>
<organism evidence="2 3">
    <name type="scientific">Clostridium thermobutyricum DSM 4928</name>
    <dbReference type="NCBI Taxonomy" id="1121339"/>
    <lineage>
        <taxon>Bacteria</taxon>
        <taxon>Bacillati</taxon>
        <taxon>Bacillota</taxon>
        <taxon>Clostridia</taxon>
        <taxon>Eubacteriales</taxon>
        <taxon>Clostridiaceae</taxon>
        <taxon>Clostridium</taxon>
    </lineage>
</organism>
<feature type="compositionally biased region" description="Basic and acidic residues" evidence="1">
    <location>
        <begin position="58"/>
        <end position="75"/>
    </location>
</feature>
<dbReference type="AlphaFoldDB" id="A0A1V4SW78"/>
<dbReference type="EMBL" id="LTAY01000031">
    <property type="protein sequence ID" value="OPX48513.1"/>
    <property type="molecule type" value="Genomic_DNA"/>
</dbReference>
<dbReference type="OrthoDB" id="1931470at2"/>
<reference evidence="2 3" key="1">
    <citation type="submission" date="2016-02" db="EMBL/GenBank/DDBJ databases">
        <title>Genome sequence of Clostridium thermobutyricum DSM 4928.</title>
        <authorList>
            <person name="Poehlein A."/>
            <person name="Daniel R."/>
        </authorList>
    </citation>
    <scope>NUCLEOTIDE SEQUENCE [LARGE SCALE GENOMIC DNA]</scope>
    <source>
        <strain evidence="2 3">DSM 4928</strain>
    </source>
</reference>
<dbReference type="RefSeq" id="WP_080022446.1">
    <property type="nucleotide sequence ID" value="NZ_LTAY01000031.1"/>
</dbReference>
<feature type="region of interest" description="Disordered" evidence="1">
    <location>
        <begin position="58"/>
        <end position="82"/>
    </location>
</feature>
<evidence type="ECO:0000313" key="2">
    <source>
        <dbReference type="EMBL" id="OPX48513.1"/>
    </source>
</evidence>
<name>A0A1V4SW78_9CLOT</name>
<evidence type="ECO:0000313" key="3">
    <source>
        <dbReference type="Proteomes" id="UP000191448"/>
    </source>
</evidence>
<protein>
    <submittedName>
        <fullName evidence="2">Uncharacterized protein</fullName>
    </submittedName>
</protein>
<evidence type="ECO:0000256" key="1">
    <source>
        <dbReference type="SAM" id="MobiDB-lite"/>
    </source>
</evidence>
<comment type="caution">
    <text evidence="2">The sequence shown here is derived from an EMBL/GenBank/DDBJ whole genome shotgun (WGS) entry which is preliminary data.</text>
</comment>
<dbReference type="Proteomes" id="UP000191448">
    <property type="component" value="Unassembled WGS sequence"/>
</dbReference>